<keyword evidence="1" id="KW-0732">Signal</keyword>
<accession>A0AAV9W2T6</accession>
<evidence type="ECO:0000313" key="4">
    <source>
        <dbReference type="Proteomes" id="UP001370758"/>
    </source>
</evidence>
<dbReference type="InterPro" id="IPR000254">
    <property type="entry name" value="CBD"/>
</dbReference>
<evidence type="ECO:0000313" key="3">
    <source>
        <dbReference type="EMBL" id="KAK6501269.1"/>
    </source>
</evidence>
<evidence type="ECO:0000259" key="2">
    <source>
        <dbReference type="PROSITE" id="PS51164"/>
    </source>
</evidence>
<dbReference type="GO" id="GO:0005576">
    <property type="term" value="C:extracellular region"/>
    <property type="evidence" value="ECO:0007669"/>
    <property type="project" value="InterPro"/>
</dbReference>
<dbReference type="GO" id="GO:0030248">
    <property type="term" value="F:cellulose binding"/>
    <property type="evidence" value="ECO:0007669"/>
    <property type="project" value="InterPro"/>
</dbReference>
<comment type="caution">
    <text evidence="3">The sequence shown here is derived from an EMBL/GenBank/DDBJ whole genome shotgun (WGS) entry which is preliminary data.</text>
</comment>
<dbReference type="GO" id="GO:0005975">
    <property type="term" value="P:carbohydrate metabolic process"/>
    <property type="evidence" value="ECO:0007669"/>
    <property type="project" value="InterPro"/>
</dbReference>
<sequence>MSLSPRFHMRAKADLAKRQSSTTCECSQTVDLFYPMETLSDYMATPYGKCDITASTSNLCPTDYVCACQTESSSSICLPTTVQDTTACNTLYAGLRVQPDTTRWFFASVPTSLAAESGQCGGTTQTPETEFWASTMTLCPEWQACVCQSSGAYSKCIDRTDPSYSGTACPDACSTIRQEFTVSLPPPHSTAKLGGQCGGKCWKGPTNCPIGATCFTETSPTSGAYAECATANPRVQLKIRSNGRYDGINAPVKARAIATRIYF</sequence>
<reference evidence="3 4" key="1">
    <citation type="submission" date="2023-08" db="EMBL/GenBank/DDBJ databases">
        <authorList>
            <person name="Palmer J.M."/>
        </authorList>
    </citation>
    <scope>NUCLEOTIDE SEQUENCE [LARGE SCALE GENOMIC DNA]</scope>
    <source>
        <strain evidence="3 4">TWF481</strain>
    </source>
</reference>
<evidence type="ECO:0000256" key="1">
    <source>
        <dbReference type="ARBA" id="ARBA00022729"/>
    </source>
</evidence>
<protein>
    <recommendedName>
        <fullName evidence="2">CBM1 domain-containing protein</fullName>
    </recommendedName>
</protein>
<name>A0AAV9W2T6_9PEZI</name>
<proteinExistence type="predicted"/>
<dbReference type="Pfam" id="PF00734">
    <property type="entry name" value="CBM_1"/>
    <property type="match status" value="1"/>
</dbReference>
<keyword evidence="4" id="KW-1185">Reference proteome</keyword>
<dbReference type="PROSITE" id="PS51164">
    <property type="entry name" value="CBM1_2"/>
    <property type="match status" value="1"/>
</dbReference>
<dbReference type="AlphaFoldDB" id="A0AAV9W2T6"/>
<dbReference type="Proteomes" id="UP001370758">
    <property type="component" value="Unassembled WGS sequence"/>
</dbReference>
<organism evidence="3 4">
    <name type="scientific">Arthrobotrys musiformis</name>
    <dbReference type="NCBI Taxonomy" id="47236"/>
    <lineage>
        <taxon>Eukaryota</taxon>
        <taxon>Fungi</taxon>
        <taxon>Dikarya</taxon>
        <taxon>Ascomycota</taxon>
        <taxon>Pezizomycotina</taxon>
        <taxon>Orbiliomycetes</taxon>
        <taxon>Orbiliales</taxon>
        <taxon>Orbiliaceae</taxon>
        <taxon>Arthrobotrys</taxon>
    </lineage>
</organism>
<feature type="domain" description="CBM1" evidence="2">
    <location>
        <begin position="189"/>
        <end position="229"/>
    </location>
</feature>
<dbReference type="EMBL" id="JAVHJL010000006">
    <property type="protein sequence ID" value="KAK6501269.1"/>
    <property type="molecule type" value="Genomic_DNA"/>
</dbReference>
<gene>
    <name evidence="3" type="ORF">TWF481_009110</name>
</gene>